<dbReference type="RefSeq" id="WP_074850859.1">
    <property type="nucleotide sequence ID" value="NZ_CBDRGN010000002.1"/>
</dbReference>
<dbReference type="EMBL" id="FNSA01000003">
    <property type="protein sequence ID" value="SED63500.1"/>
    <property type="molecule type" value="Genomic_DNA"/>
</dbReference>
<dbReference type="AlphaFoldDB" id="A0A1H5CB11"/>
<accession>A0A1H5CB11</accession>
<dbReference type="OrthoDB" id="4771441at2"/>
<gene>
    <name evidence="2" type="ORF">SAMN04489793_5361</name>
</gene>
<feature type="region of interest" description="Disordered" evidence="1">
    <location>
        <begin position="348"/>
        <end position="418"/>
    </location>
</feature>
<evidence type="ECO:0000313" key="2">
    <source>
        <dbReference type="EMBL" id="SED63500.1"/>
    </source>
</evidence>
<evidence type="ECO:0000313" key="3">
    <source>
        <dbReference type="Proteomes" id="UP000182241"/>
    </source>
</evidence>
<feature type="compositionally biased region" description="Gly residues" evidence="1">
    <location>
        <begin position="367"/>
        <end position="386"/>
    </location>
</feature>
<dbReference type="Proteomes" id="UP000182241">
    <property type="component" value="Unassembled WGS sequence"/>
</dbReference>
<dbReference type="STRING" id="57704.SAMN04489793_5361"/>
<protein>
    <submittedName>
        <fullName evidence="2">Uncharacterized protein</fullName>
    </submittedName>
</protein>
<organism evidence="2 3">
    <name type="scientific">Tsukamurella tyrosinosolvens</name>
    <dbReference type="NCBI Taxonomy" id="57704"/>
    <lineage>
        <taxon>Bacteria</taxon>
        <taxon>Bacillati</taxon>
        <taxon>Actinomycetota</taxon>
        <taxon>Actinomycetes</taxon>
        <taxon>Mycobacteriales</taxon>
        <taxon>Tsukamurellaceae</taxon>
        <taxon>Tsukamurella</taxon>
    </lineage>
</organism>
<name>A0A1H5CB11_TSUTY</name>
<keyword evidence="3" id="KW-1185">Reference proteome</keyword>
<reference evidence="3" key="1">
    <citation type="submission" date="2016-10" db="EMBL/GenBank/DDBJ databases">
        <authorList>
            <person name="Varghese N."/>
            <person name="Submissions S."/>
        </authorList>
    </citation>
    <scope>NUCLEOTIDE SEQUENCE [LARGE SCALE GENOMIC DNA]</scope>
    <source>
        <strain evidence="3">DSM 44234</strain>
    </source>
</reference>
<sequence>MSAQEPEVHIEAPVRRWCDARAIPMPRRELSDEAALLIAAGHLQPAAREVVLNRFDTERAFPDIGGYSKLRRLSRIAEHEAPPPSADGVPPNPLQQAKAAADAVRGADARRKLAGFRHAFTLNRISFAAGVRAVRRARKDAVHLDLDERDALFDALCLTPLPLTPSAAAVAARTVARVAGPALRLAPQLAGWVDGHGAPDEGLLVFEDRYDVLLFVAGLVYDKVSYSRSVSAGEFDEQLGQLDLPTDLVQISADVVQLKSVWGQLRYAPGLADGTRSSELDKVWEELVDRVTALTRVGDLVDVADSKRPRRMSIESIDQQIHELVQRAGEREISTQSARRVAGQIMGARGDLPPALPDGTRRALPGAGNGTGGAGAGAAGTGGAGARPGAALPDSALPGDAPKAWKPAPVQPRDHDAR</sequence>
<evidence type="ECO:0000256" key="1">
    <source>
        <dbReference type="SAM" id="MobiDB-lite"/>
    </source>
</evidence>
<proteinExistence type="predicted"/>